<dbReference type="GO" id="GO:0008270">
    <property type="term" value="F:zinc ion binding"/>
    <property type="evidence" value="ECO:0007669"/>
    <property type="project" value="UniProtKB-KW"/>
</dbReference>
<evidence type="ECO:0000256" key="4">
    <source>
        <dbReference type="ARBA" id="ARBA00022771"/>
    </source>
</evidence>
<feature type="region of interest" description="Disordered" evidence="8">
    <location>
        <begin position="118"/>
        <end position="176"/>
    </location>
</feature>
<proteinExistence type="predicted"/>
<keyword evidence="5 7" id="KW-0862">Zinc</keyword>
<dbReference type="AlphaFoldDB" id="A0A4Z1G6N9"/>
<evidence type="ECO:0000256" key="5">
    <source>
        <dbReference type="ARBA" id="ARBA00022833"/>
    </source>
</evidence>
<comment type="subcellular location">
    <subcellularLocation>
        <location evidence="1">Nucleus</location>
    </subcellularLocation>
</comment>
<evidence type="ECO:0008006" key="13">
    <source>
        <dbReference type="Google" id="ProtNLM"/>
    </source>
</evidence>
<feature type="region of interest" description="Disordered" evidence="8">
    <location>
        <begin position="499"/>
        <end position="525"/>
    </location>
</feature>
<name>A0A4Z1G6N9_9HELO</name>
<dbReference type="SUPFAM" id="SSF54160">
    <property type="entry name" value="Chromo domain-like"/>
    <property type="match status" value="1"/>
</dbReference>
<keyword evidence="3 7" id="KW-0479">Metal-binding</keyword>
<dbReference type="InterPro" id="IPR023779">
    <property type="entry name" value="Chromodomain_CS"/>
</dbReference>
<feature type="zinc finger region" description="C3H1-type" evidence="7">
    <location>
        <begin position="431"/>
        <end position="458"/>
    </location>
</feature>
<evidence type="ECO:0000256" key="8">
    <source>
        <dbReference type="SAM" id="MobiDB-lite"/>
    </source>
</evidence>
<feature type="compositionally biased region" description="Polar residues" evidence="8">
    <location>
        <begin position="268"/>
        <end position="289"/>
    </location>
</feature>
<keyword evidence="12" id="KW-1185">Reference proteome</keyword>
<dbReference type="Gene3D" id="2.40.50.40">
    <property type="match status" value="1"/>
</dbReference>
<feature type="domain" description="C3H1-type" evidence="10">
    <location>
        <begin position="532"/>
        <end position="560"/>
    </location>
</feature>
<evidence type="ECO:0000256" key="1">
    <source>
        <dbReference type="ARBA" id="ARBA00004123"/>
    </source>
</evidence>
<feature type="domain" description="C3H1-type" evidence="10">
    <location>
        <begin position="471"/>
        <end position="499"/>
    </location>
</feature>
<dbReference type="SUPFAM" id="SSF90229">
    <property type="entry name" value="CCCH zinc finger"/>
    <property type="match status" value="1"/>
</dbReference>
<gene>
    <name evidence="11" type="ORF">BHYA_0304g00140</name>
</gene>
<dbReference type="SMART" id="SM00298">
    <property type="entry name" value="CHROMO"/>
    <property type="match status" value="1"/>
</dbReference>
<dbReference type="InterPro" id="IPR000953">
    <property type="entry name" value="Chromo/chromo_shadow_dom"/>
</dbReference>
<feature type="compositionally biased region" description="Basic residues" evidence="8">
    <location>
        <begin position="118"/>
        <end position="130"/>
    </location>
</feature>
<evidence type="ECO:0000259" key="10">
    <source>
        <dbReference type="PROSITE" id="PS50103"/>
    </source>
</evidence>
<feature type="zinc finger region" description="C3H1-type" evidence="7">
    <location>
        <begin position="532"/>
        <end position="560"/>
    </location>
</feature>
<evidence type="ECO:0000313" key="12">
    <source>
        <dbReference type="Proteomes" id="UP000297814"/>
    </source>
</evidence>
<dbReference type="GO" id="GO:0006338">
    <property type="term" value="P:chromatin remodeling"/>
    <property type="evidence" value="ECO:0007669"/>
    <property type="project" value="UniProtKB-ARBA"/>
</dbReference>
<comment type="subunit">
    <text evidence="2">Component of the NuA4 histone acetyltransferase complex.</text>
</comment>
<organism evidence="11 12">
    <name type="scientific">Botrytis hyacinthi</name>
    <dbReference type="NCBI Taxonomy" id="278943"/>
    <lineage>
        <taxon>Eukaryota</taxon>
        <taxon>Fungi</taxon>
        <taxon>Dikarya</taxon>
        <taxon>Ascomycota</taxon>
        <taxon>Pezizomycotina</taxon>
        <taxon>Leotiomycetes</taxon>
        <taxon>Helotiales</taxon>
        <taxon>Sclerotiniaceae</taxon>
        <taxon>Botrytis</taxon>
    </lineage>
</organism>
<accession>A0A4Z1G6N9</accession>
<evidence type="ECO:0000313" key="11">
    <source>
        <dbReference type="EMBL" id="TGO32595.1"/>
    </source>
</evidence>
<evidence type="ECO:0000256" key="2">
    <source>
        <dbReference type="ARBA" id="ARBA00011353"/>
    </source>
</evidence>
<sequence>MTSNQSSREGRFTSLEEEEISKISIESTDEEQYGSDHEFIVERILAQKTEDGQRLYLIRWTGFPEEESSWEPRKNILGQSILEAWKTRRTRELQGLDAPYDVGKLELLKKAAEAGKARRARLRREKRKRQGIVISPHESDADSVDETQTTIPHPLVNTASLRDARNSERQQQVQAARKSKSLLAGFHVHDWLADTVTEPPERQYIEAMIQERQQIDSDSSSDEPLFATSRQKSNLGASSSTKPPAQKELQKNAASKVNASDDPLIATAENSSLSKNSSVPKGSSLSRGVSKTRGGGGATRGGSSLQSQNVFLGGKAPRKQKASLIEAAADPSKDQRLFKNRHILRKVELAGRTIADKLPDITAIPGGLINPSKASSSSVQRPDTLYRTPSAQNEVPMKLVESPLEKHQVSQRLPALHPSEMSWEELQNIPYEKRTICFFFTQPSGCTDTSCKYLHQNDPLLPVAPPPDGWFGSQQICFFYNLNRDCKWGDTCRSLHESNPDIPVRKPPPGWVAPDPSTKSMPTKAQLPDNVDGPQWVCYYWFHDNSCTKGVDCKMAHSTDNDLRVAARPVFVPCRYWMQGHCRNGADCSFAHDSTQDNHSVSYMSQHHPKVIDSEISREKGVQPSLHQSKTIPIFGDDDTMDFEMDKMPDLPPLESNFTEPEQYVDDHSVTETVKIRGTKTKTVTFGPQSQPIKLDFTSLPLNTSDWARAFASAEILDFNQICTIYDFKSRYSHIQDSTYWQASISTDPTDQVVCETVKNMAKHLCLQMSGLACISSNYIILLYPTDPTVAEEWKYLDATPDLPTDATLKYLVFGSQTPVSCSMKSATIDKISLTALSHSDMMMKSFHHLDYEKLIIDLKLKDQKLKKPITFNFCLIFPASKQPLAELIASWLKSCSKDDGKIYSYQKPGCWNHFKKHAKAGAVLIHSSALSLISNTDLIHGMTLDGMNYTFWCIQDTTSKVPFYQMQKQSELGQVITKRLLPLGYTILLTPSFLVAEPVMTLSFLQWYQKKIKNSISGSVRVLCCYELPSFLMELAISKAEEQKELMNSLASDPSMLSKLSERGLSHEQCTARLDLYWLLCDILRQDLPANLSPFDRDPSEENSRNPFLFAPPFIDQNDEKKLVAWFAGWAYANIDKYRRFYLIGSGKSNRSFGVPLRMIPESESHPPNSRAFREGGALAWARRGRNPIPIACSTAQLGVNETPLERAKVKLKEFKYEFTDEWYPEWRRNPGEGRSSNHIIEYRWDRVFESLKIPFEPVKIKY</sequence>
<dbReference type="GO" id="GO:0005634">
    <property type="term" value="C:nucleus"/>
    <property type="evidence" value="ECO:0007669"/>
    <property type="project" value="UniProtKB-SubCell"/>
</dbReference>
<dbReference type="Gene3D" id="1.20.120.1350">
    <property type="entry name" value="Pneumovirus matrix protein 2 (M2), zinc-binding domain"/>
    <property type="match status" value="1"/>
</dbReference>
<dbReference type="Pfam" id="PF00385">
    <property type="entry name" value="Chromo"/>
    <property type="match status" value="1"/>
</dbReference>
<dbReference type="Gene3D" id="4.10.1000.10">
    <property type="entry name" value="Zinc finger, CCCH-type"/>
    <property type="match status" value="1"/>
</dbReference>
<dbReference type="InterPro" id="IPR036855">
    <property type="entry name" value="Znf_CCCH_sf"/>
</dbReference>
<dbReference type="PROSITE" id="PS00598">
    <property type="entry name" value="CHROMO_1"/>
    <property type="match status" value="1"/>
</dbReference>
<evidence type="ECO:0000256" key="6">
    <source>
        <dbReference type="ARBA" id="ARBA00023242"/>
    </source>
</evidence>
<feature type="region of interest" description="Disordered" evidence="8">
    <location>
        <begin position="1"/>
        <end position="34"/>
    </location>
</feature>
<feature type="region of interest" description="Disordered" evidence="8">
    <location>
        <begin position="212"/>
        <end position="309"/>
    </location>
</feature>
<dbReference type="CDD" id="cd18966">
    <property type="entry name" value="chromodomain"/>
    <property type="match status" value="1"/>
</dbReference>
<feature type="domain" description="C3H1-type" evidence="10">
    <location>
        <begin position="568"/>
        <end position="595"/>
    </location>
</feature>
<dbReference type="PROSITE" id="PS50103">
    <property type="entry name" value="ZF_C3H1"/>
    <property type="match status" value="4"/>
</dbReference>
<feature type="zinc finger region" description="C3H1-type" evidence="7">
    <location>
        <begin position="568"/>
        <end position="595"/>
    </location>
</feature>
<dbReference type="PROSITE" id="PS50013">
    <property type="entry name" value="CHROMO_2"/>
    <property type="match status" value="1"/>
</dbReference>
<feature type="compositionally biased region" description="Polar residues" evidence="8">
    <location>
        <begin position="228"/>
        <end position="243"/>
    </location>
</feature>
<feature type="zinc finger region" description="C3H1-type" evidence="7">
    <location>
        <begin position="471"/>
        <end position="499"/>
    </location>
</feature>
<comment type="caution">
    <text evidence="11">The sequence shown here is derived from an EMBL/GenBank/DDBJ whole genome shotgun (WGS) entry which is preliminary data.</text>
</comment>
<evidence type="ECO:0000256" key="7">
    <source>
        <dbReference type="PROSITE-ProRule" id="PRU00723"/>
    </source>
</evidence>
<dbReference type="InterPro" id="IPR000571">
    <property type="entry name" value="Znf_CCCH"/>
</dbReference>
<keyword evidence="4 7" id="KW-0863">Zinc-finger</keyword>
<dbReference type="SMART" id="SM00356">
    <property type="entry name" value="ZnF_C3H1"/>
    <property type="match status" value="4"/>
</dbReference>
<dbReference type="InterPro" id="IPR023780">
    <property type="entry name" value="Chromo_domain"/>
</dbReference>
<evidence type="ECO:0000259" key="9">
    <source>
        <dbReference type="PROSITE" id="PS50013"/>
    </source>
</evidence>
<evidence type="ECO:0000256" key="3">
    <source>
        <dbReference type="ARBA" id="ARBA00022723"/>
    </source>
</evidence>
<reference evidence="11 12" key="1">
    <citation type="submission" date="2017-12" db="EMBL/GenBank/DDBJ databases">
        <title>Comparative genomics of Botrytis spp.</title>
        <authorList>
            <person name="Valero-Jimenez C.A."/>
            <person name="Tapia P."/>
            <person name="Veloso J."/>
            <person name="Silva-Moreno E."/>
            <person name="Staats M."/>
            <person name="Valdes J.H."/>
            <person name="Van Kan J.A.L."/>
        </authorList>
    </citation>
    <scope>NUCLEOTIDE SEQUENCE [LARGE SCALE GENOMIC DNA]</scope>
    <source>
        <strain evidence="11 12">Bh0001</strain>
    </source>
</reference>
<keyword evidence="6" id="KW-0539">Nucleus</keyword>
<dbReference type="Pfam" id="PF00642">
    <property type="entry name" value="zf-CCCH"/>
    <property type="match status" value="1"/>
</dbReference>
<dbReference type="InterPro" id="IPR016197">
    <property type="entry name" value="Chromo-like_dom_sf"/>
</dbReference>
<dbReference type="EMBL" id="PQXK01000304">
    <property type="protein sequence ID" value="TGO32595.1"/>
    <property type="molecule type" value="Genomic_DNA"/>
</dbReference>
<feature type="domain" description="C3H1-type" evidence="10">
    <location>
        <begin position="431"/>
        <end position="458"/>
    </location>
</feature>
<protein>
    <recommendedName>
        <fullName evidence="13">Chromo domain-containing protein</fullName>
    </recommendedName>
</protein>
<dbReference type="Proteomes" id="UP000297814">
    <property type="component" value="Unassembled WGS sequence"/>
</dbReference>
<feature type="domain" description="Chromo" evidence="9">
    <location>
        <begin position="39"/>
        <end position="89"/>
    </location>
</feature>